<keyword evidence="6 8" id="KW-0472">Membrane</keyword>
<keyword evidence="2 8" id="KW-0813">Transport</keyword>
<comment type="subcellular location">
    <subcellularLocation>
        <location evidence="1 8">Membrane</location>
        <topology evidence="1 8">Multi-pass membrane protein</topology>
    </subcellularLocation>
</comment>
<accession>A0A7S3DMN6</accession>
<dbReference type="PANTHER" id="PTHR23137">
    <property type="entry name" value="VESICLE TRANSPORT PROTEIN-RELATED"/>
    <property type="match status" value="1"/>
</dbReference>
<gene>
    <name evidence="10" type="ORF">APAL1065_LOCUS8360</name>
</gene>
<dbReference type="GO" id="GO:0015031">
    <property type="term" value="P:protein transport"/>
    <property type="evidence" value="ECO:0007669"/>
    <property type="project" value="UniProtKB-KW"/>
</dbReference>
<evidence type="ECO:0000256" key="4">
    <source>
        <dbReference type="ARBA" id="ARBA00022927"/>
    </source>
</evidence>
<dbReference type="GO" id="GO:0012505">
    <property type="term" value="C:endomembrane system"/>
    <property type="evidence" value="ECO:0007669"/>
    <property type="project" value="UniProtKB-ARBA"/>
</dbReference>
<feature type="compositionally biased region" description="Acidic residues" evidence="9">
    <location>
        <begin position="26"/>
        <end position="42"/>
    </location>
</feature>
<dbReference type="GO" id="GO:0016192">
    <property type="term" value="P:vesicle-mediated transport"/>
    <property type="evidence" value="ECO:0007669"/>
    <property type="project" value="InterPro"/>
</dbReference>
<evidence type="ECO:0000313" key="10">
    <source>
        <dbReference type="EMBL" id="CAD9957641.1"/>
    </source>
</evidence>
<keyword evidence="4 8" id="KW-0653">Protein transport</keyword>
<comment type="similarity">
    <text evidence="7 8">Belongs to the SFT2 family.</text>
</comment>
<dbReference type="AlphaFoldDB" id="A0A7S3DMN6"/>
<dbReference type="InterPro" id="IPR011691">
    <property type="entry name" value="Vesicle_transpt_SFT2"/>
</dbReference>
<evidence type="ECO:0000256" key="8">
    <source>
        <dbReference type="RuleBase" id="RU363111"/>
    </source>
</evidence>
<evidence type="ECO:0000256" key="7">
    <source>
        <dbReference type="ARBA" id="ARBA00025800"/>
    </source>
</evidence>
<feature type="transmembrane region" description="Helical" evidence="8">
    <location>
        <begin position="156"/>
        <end position="180"/>
    </location>
</feature>
<evidence type="ECO:0000256" key="6">
    <source>
        <dbReference type="ARBA" id="ARBA00023136"/>
    </source>
</evidence>
<dbReference type="GO" id="GO:0016020">
    <property type="term" value="C:membrane"/>
    <property type="evidence" value="ECO:0007669"/>
    <property type="project" value="UniProtKB-SubCell"/>
</dbReference>
<reference evidence="10" key="1">
    <citation type="submission" date="2021-01" db="EMBL/GenBank/DDBJ databases">
        <authorList>
            <person name="Corre E."/>
            <person name="Pelletier E."/>
            <person name="Niang G."/>
            <person name="Scheremetjew M."/>
            <person name="Finn R."/>
            <person name="Kale V."/>
            <person name="Holt S."/>
            <person name="Cochrane G."/>
            <person name="Meng A."/>
            <person name="Brown T."/>
            <person name="Cohen L."/>
        </authorList>
    </citation>
    <scope>NUCLEOTIDE SEQUENCE</scope>
    <source>
        <strain evidence="10">CCMP125</strain>
    </source>
</reference>
<dbReference type="InterPro" id="IPR007305">
    <property type="entry name" value="Vesicle_transpt_Got1/SFT2"/>
</dbReference>
<dbReference type="Pfam" id="PF04178">
    <property type="entry name" value="Got1"/>
    <property type="match status" value="1"/>
</dbReference>
<evidence type="ECO:0000256" key="3">
    <source>
        <dbReference type="ARBA" id="ARBA00022692"/>
    </source>
</evidence>
<evidence type="ECO:0000256" key="1">
    <source>
        <dbReference type="ARBA" id="ARBA00004141"/>
    </source>
</evidence>
<keyword evidence="3 8" id="KW-0812">Transmembrane</keyword>
<name>A0A7S3DMN6_9STRA</name>
<evidence type="ECO:0000256" key="5">
    <source>
        <dbReference type="ARBA" id="ARBA00022989"/>
    </source>
</evidence>
<feature type="transmembrane region" description="Helical" evidence="8">
    <location>
        <begin position="126"/>
        <end position="150"/>
    </location>
</feature>
<organism evidence="10">
    <name type="scientific">Entomoneis paludosa</name>
    <dbReference type="NCBI Taxonomy" id="265537"/>
    <lineage>
        <taxon>Eukaryota</taxon>
        <taxon>Sar</taxon>
        <taxon>Stramenopiles</taxon>
        <taxon>Ochrophyta</taxon>
        <taxon>Bacillariophyta</taxon>
        <taxon>Bacillariophyceae</taxon>
        <taxon>Bacillariophycidae</taxon>
        <taxon>Entomoneidaceae</taxon>
        <taxon>Entomoneis</taxon>
    </lineage>
</organism>
<feature type="transmembrane region" description="Helical" evidence="8">
    <location>
        <begin position="63"/>
        <end position="84"/>
    </location>
</feature>
<keyword evidence="5 8" id="KW-1133">Transmembrane helix</keyword>
<evidence type="ECO:0000256" key="9">
    <source>
        <dbReference type="SAM" id="MobiDB-lite"/>
    </source>
</evidence>
<dbReference type="GO" id="GO:0005737">
    <property type="term" value="C:cytoplasm"/>
    <property type="evidence" value="ECO:0007669"/>
    <property type="project" value="UniProtKB-ARBA"/>
</dbReference>
<feature type="transmembrane region" description="Helical" evidence="8">
    <location>
        <begin position="96"/>
        <end position="114"/>
    </location>
</feature>
<comment type="function">
    <text evidence="8">May be involved in fusion of retrograde transport vesicles derived from an endocytic compartment with the Golgi complex.</text>
</comment>
<dbReference type="PANTHER" id="PTHR23137:SF6">
    <property type="entry name" value="VESICLE TRANSPORT PROTEIN"/>
    <property type="match status" value="1"/>
</dbReference>
<evidence type="ECO:0000256" key="2">
    <source>
        <dbReference type="ARBA" id="ARBA00022448"/>
    </source>
</evidence>
<feature type="compositionally biased region" description="Low complexity" evidence="9">
    <location>
        <begin position="14"/>
        <end position="25"/>
    </location>
</feature>
<feature type="region of interest" description="Disordered" evidence="9">
    <location>
        <begin position="14"/>
        <end position="44"/>
    </location>
</feature>
<proteinExistence type="inferred from homology"/>
<dbReference type="EMBL" id="HBHT01012458">
    <property type="protein sequence ID" value="CAD9957641.1"/>
    <property type="molecule type" value="Transcribed_RNA"/>
</dbReference>
<protein>
    <recommendedName>
        <fullName evidence="8">Vesicle transport protein</fullName>
    </recommendedName>
</protein>
<sequence length="206" mass="23368">MSGVFDSFRSKISSFEFGGSGSNNNDNDDPENQEQFEDEESQDSSWTEELSMYCPQLTFQERLIGFACSFSLGYLIAFFSFRFFIKLVEGNPIPFAINYTVGHILQLLSSMFLAGPQRQFRLMFDATRYMTSMVYLGCLAATLVLLFIPMPRGLKLLLLVTLTLCQFLASCWYTLSYIPYGRRTALRITKKALGIQGDYSIANVLT</sequence>